<feature type="region of interest" description="Disordered" evidence="6">
    <location>
        <begin position="882"/>
        <end position="927"/>
    </location>
</feature>
<gene>
    <name evidence="10" type="ORF">HYH02_012003</name>
</gene>
<feature type="compositionally biased region" description="Low complexity" evidence="6">
    <location>
        <begin position="1000"/>
        <end position="1010"/>
    </location>
</feature>
<name>A0A835TBK9_9CHLO</name>
<evidence type="ECO:0000256" key="3">
    <source>
        <dbReference type="ARBA" id="ARBA00023055"/>
    </source>
</evidence>
<evidence type="ECO:0000313" key="11">
    <source>
        <dbReference type="Proteomes" id="UP000613740"/>
    </source>
</evidence>
<keyword evidence="7" id="KW-1133">Transmembrane helix</keyword>
<reference evidence="10" key="1">
    <citation type="journal article" date="2020" name="bioRxiv">
        <title>Comparative genomics of Chlamydomonas.</title>
        <authorList>
            <person name="Craig R.J."/>
            <person name="Hasan A.R."/>
            <person name="Ness R.W."/>
            <person name="Keightley P.D."/>
        </authorList>
    </citation>
    <scope>NUCLEOTIDE SEQUENCE</scope>
    <source>
        <strain evidence="10">CCAP 11/173</strain>
    </source>
</reference>
<keyword evidence="5 7" id="KW-0472">Membrane</keyword>
<proteinExistence type="predicted"/>
<feature type="region of interest" description="Disordered" evidence="6">
    <location>
        <begin position="238"/>
        <end position="272"/>
    </location>
</feature>
<feature type="compositionally biased region" description="Basic and acidic residues" evidence="6">
    <location>
        <begin position="904"/>
        <end position="914"/>
    </location>
</feature>
<evidence type="ECO:0000256" key="1">
    <source>
        <dbReference type="ARBA" id="ARBA00004370"/>
    </source>
</evidence>
<dbReference type="InterPro" id="IPR035892">
    <property type="entry name" value="C2_domain_sf"/>
</dbReference>
<feature type="region of interest" description="Disordered" evidence="6">
    <location>
        <begin position="159"/>
        <end position="225"/>
    </location>
</feature>
<dbReference type="GO" id="GO:0016020">
    <property type="term" value="C:membrane"/>
    <property type="evidence" value="ECO:0007669"/>
    <property type="project" value="UniProtKB-SubCell"/>
</dbReference>
<feature type="compositionally biased region" description="Low complexity" evidence="6">
    <location>
        <begin position="161"/>
        <end position="178"/>
    </location>
</feature>
<dbReference type="Proteomes" id="UP000613740">
    <property type="component" value="Unassembled WGS sequence"/>
</dbReference>
<comment type="caution">
    <text evidence="10">The sequence shown here is derived from an EMBL/GenBank/DDBJ whole genome shotgun (WGS) entry which is preliminary data.</text>
</comment>
<dbReference type="PROSITE" id="PS51847">
    <property type="entry name" value="SMP"/>
    <property type="match status" value="1"/>
</dbReference>
<evidence type="ECO:0000256" key="7">
    <source>
        <dbReference type="SAM" id="Phobius"/>
    </source>
</evidence>
<evidence type="ECO:0000313" key="10">
    <source>
        <dbReference type="EMBL" id="KAG2435005.1"/>
    </source>
</evidence>
<feature type="region of interest" description="Disordered" evidence="6">
    <location>
        <begin position="1193"/>
        <end position="1227"/>
    </location>
</feature>
<keyword evidence="3" id="KW-0445">Lipid transport</keyword>
<organism evidence="10 11">
    <name type="scientific">Chlamydomonas schloesseri</name>
    <dbReference type="NCBI Taxonomy" id="2026947"/>
    <lineage>
        <taxon>Eukaryota</taxon>
        <taxon>Viridiplantae</taxon>
        <taxon>Chlorophyta</taxon>
        <taxon>core chlorophytes</taxon>
        <taxon>Chlorophyceae</taxon>
        <taxon>CS clade</taxon>
        <taxon>Chlamydomonadales</taxon>
        <taxon>Chlamydomonadaceae</taxon>
        <taxon>Chlamydomonas</taxon>
    </lineage>
</organism>
<dbReference type="GO" id="GO:0008289">
    <property type="term" value="F:lipid binding"/>
    <property type="evidence" value="ECO:0007669"/>
    <property type="project" value="UniProtKB-KW"/>
</dbReference>
<feature type="compositionally biased region" description="Low complexity" evidence="6">
    <location>
        <begin position="80"/>
        <end position="90"/>
    </location>
</feature>
<protein>
    <recommendedName>
        <fullName evidence="12">C2 domain-containing protein</fullName>
    </recommendedName>
</protein>
<feature type="compositionally biased region" description="Gly residues" evidence="6">
    <location>
        <begin position="1011"/>
        <end position="1044"/>
    </location>
</feature>
<dbReference type="InterPro" id="IPR031468">
    <property type="entry name" value="SMP_LBD"/>
</dbReference>
<accession>A0A835TBK9</accession>
<dbReference type="EMBL" id="JAEHOD010000054">
    <property type="protein sequence ID" value="KAG2435005.1"/>
    <property type="molecule type" value="Genomic_DNA"/>
</dbReference>
<dbReference type="Gene3D" id="2.60.40.150">
    <property type="entry name" value="C2 domain"/>
    <property type="match status" value="1"/>
</dbReference>
<feature type="compositionally biased region" description="Low complexity" evidence="6">
    <location>
        <begin position="194"/>
        <end position="215"/>
    </location>
</feature>
<keyword evidence="4" id="KW-0446">Lipid-binding</keyword>
<sequence length="1514" mass="151183">MPQRGLGQGSPLALSGARSDWPTLGARGVVARLRTGCAWRRRVALRPAAALGLSEALAGTWVDAAAASTATRSVDAQTSQLQHNQQQRGQLGRDGVGQGAHRVASPTPVASATKLPAQSGVSAVGVLLGVLLTVALQMVGRWLARQRWARQVMELLDARRSSGAAASTSTTSSAGVSRDGTDDDAASWGSWRPRGAGDSSSSSRASSAGSVSADGELGGGGGGPTSLAFLGGSGVGASAGPGGSGSWSGTGLGPADGFPSAPPNSPSAAAQAAAAAAAMGGLPPPPPGADPGESVEWVNMCWRKVWRVYQRGLERWIIDLLQPVFDGLVKDGSVPRWLCRLRVVELTLDHEAPYFSNMRRRNSRKDSDLNGVVDLRYTGGARMLLMLELGEGRWRFKVPVLVSDLDLECKMWLKLRLAPMCPWIGTISLAFVGPPNVKVQLSPYNRVRLMRVPVVQNYLRKLLTVDLPGLMVLPERLEINIPPSVTTIAEAAVGRDTIMRAVASAVLQADAVEAALLAALPLGPQTPAGGITLPEAFKGELSVTLREARNLPVWGFPGQSNPYCRLVLGDQAVQSRREGDTSHPGRHRAPVWNQEFQFLVEDAELQVLEMLVKDSHLTGRTEVGRASMRLADLVKAQASAEGGKVSMWIPLQPPAPSYGITAPDSNVPTGEVLLDLTYKAFDDDEHDSGYREAENFTKQAAAQAPITDIRSAAAASSRAAVAASAAVSAIAMTKAAAARAAARAARAAQEAAAAAAGAAKGAVDQGASMIGGQQQGGGAGAQPAGGKVPIQLPAAREPKALPVNSSATTTTATTAAAAPAPPSASAVDAVVAGATDVEAVAVAAARQRLRVLAEEAAAEAAAAAAAASASSQAAAAVVAAASVSTPTPRTAAESAAAMRRGRGAPHDDHDDDGHGPGGSGANGGAAAAAPVLDRAPAVVVEARGSRITGGHSGAGVSSAMVAGAASLPTSAAAATTVVLERPPARVAGTSTTTVEEELLAAAAGSSSSSSSGGGAAAAGGGDGGGVSARHAGGGRGVVPGGSGDSGRRSDAVAGGAAAEAHSAGGANGLSHVVTPAAATANGTGAAALAARHAGSGVPADAEEQEWQSGPSGRRLEDYDAAPTAAAAAAAAAVQEAEAAAAPIASADGSSAAAQAGGAPAAAAGGAAPASGGGSGGVMGALASLATVSAHSLSSLARGSRPPEAPSTAPGAADGSSSSSSGGGSNGSSTAWLDAIVSRLPRYKAHHDEDEVKRKQAAAAAAGKDGAVAAAADKDGAAAAAAASAAGLDAAAAGEDHPWWQFWVPKGGTAKLSEAQQQQQSGGSSSATTDSDGSGGPRAANADATFSSTDGGAAANTPESSKPWWQFWPWDDSGKAGKAAAGEGEAAGAGSAAGAGGEGGLDAGGGSKPVEAIYIPPDLPLEEIAAEVQRLKEDSWRERSDHVSSLWMKAVERNDRKWLMLAAFLLSVAVGLLTVVAWRLEHLEQLQAVAPQVALMSMQAALQVLEEQARNSGGL</sequence>
<dbReference type="PROSITE" id="PS50004">
    <property type="entry name" value="C2"/>
    <property type="match status" value="1"/>
</dbReference>
<dbReference type="SUPFAM" id="SSF49562">
    <property type="entry name" value="C2 domain (Calcium/lipid-binding domain, CaLB)"/>
    <property type="match status" value="1"/>
</dbReference>
<feature type="region of interest" description="Disordered" evidence="6">
    <location>
        <begin position="1310"/>
        <end position="1402"/>
    </location>
</feature>
<dbReference type="InterPro" id="IPR000008">
    <property type="entry name" value="C2_dom"/>
</dbReference>
<keyword evidence="2" id="KW-0813">Transport</keyword>
<comment type="subcellular location">
    <subcellularLocation>
        <location evidence="1">Membrane</location>
    </subcellularLocation>
</comment>
<dbReference type="Pfam" id="PF00168">
    <property type="entry name" value="C2"/>
    <property type="match status" value="1"/>
</dbReference>
<evidence type="ECO:0000259" key="9">
    <source>
        <dbReference type="PROSITE" id="PS51847"/>
    </source>
</evidence>
<dbReference type="PANTHER" id="PTHR47261:SF4">
    <property type="entry name" value="C2 DOMAIN-CONTAINING PROTEIN"/>
    <property type="match status" value="1"/>
</dbReference>
<dbReference type="OrthoDB" id="1029639at2759"/>
<dbReference type="SMART" id="SM00239">
    <property type="entry name" value="C2"/>
    <property type="match status" value="1"/>
</dbReference>
<feature type="region of interest" description="Disordered" evidence="6">
    <location>
        <begin position="1089"/>
        <end position="1116"/>
    </location>
</feature>
<dbReference type="GO" id="GO:0006869">
    <property type="term" value="P:lipid transport"/>
    <property type="evidence" value="ECO:0007669"/>
    <property type="project" value="UniProtKB-KW"/>
</dbReference>
<feature type="compositionally biased region" description="Low complexity" evidence="6">
    <location>
        <begin position="1314"/>
        <end position="1331"/>
    </location>
</feature>
<evidence type="ECO:0008006" key="12">
    <source>
        <dbReference type="Google" id="ProtNLM"/>
    </source>
</evidence>
<dbReference type="PANTHER" id="PTHR47261">
    <property type="entry name" value="CALCIUM-DEPENDENT LIPID-BINDING (CALB DOMAIN) FAMILY PROTEIN"/>
    <property type="match status" value="1"/>
</dbReference>
<dbReference type="CDD" id="cd21669">
    <property type="entry name" value="SMP_SF"/>
    <property type="match status" value="1"/>
</dbReference>
<keyword evidence="7" id="KW-0812">Transmembrane</keyword>
<evidence type="ECO:0000259" key="8">
    <source>
        <dbReference type="PROSITE" id="PS50004"/>
    </source>
</evidence>
<evidence type="ECO:0000256" key="2">
    <source>
        <dbReference type="ARBA" id="ARBA00022448"/>
    </source>
</evidence>
<evidence type="ECO:0000256" key="5">
    <source>
        <dbReference type="ARBA" id="ARBA00023136"/>
    </source>
</evidence>
<keyword evidence="11" id="KW-1185">Reference proteome</keyword>
<feature type="domain" description="SMP-LTD" evidence="9">
    <location>
        <begin position="291"/>
        <end position="482"/>
    </location>
</feature>
<evidence type="ECO:0000256" key="4">
    <source>
        <dbReference type="ARBA" id="ARBA00023121"/>
    </source>
</evidence>
<dbReference type="CDD" id="cd00030">
    <property type="entry name" value="C2"/>
    <property type="match status" value="1"/>
</dbReference>
<feature type="region of interest" description="Disordered" evidence="6">
    <location>
        <begin position="1000"/>
        <end position="1056"/>
    </location>
</feature>
<feature type="compositionally biased region" description="Gly residues" evidence="6">
    <location>
        <begin position="238"/>
        <end position="254"/>
    </location>
</feature>
<feature type="domain" description="C2" evidence="8">
    <location>
        <begin position="521"/>
        <end position="649"/>
    </location>
</feature>
<feature type="compositionally biased region" description="Gly residues" evidence="6">
    <location>
        <begin position="1384"/>
        <end position="1402"/>
    </location>
</feature>
<feature type="region of interest" description="Disordered" evidence="6">
    <location>
        <begin position="75"/>
        <end position="113"/>
    </location>
</feature>
<evidence type="ECO:0000256" key="6">
    <source>
        <dbReference type="SAM" id="MobiDB-lite"/>
    </source>
</evidence>
<feature type="transmembrane region" description="Helical" evidence="7">
    <location>
        <begin position="1457"/>
        <end position="1477"/>
    </location>
</feature>